<feature type="region of interest" description="Disordered" evidence="1">
    <location>
        <begin position="142"/>
        <end position="167"/>
    </location>
</feature>
<evidence type="ECO:0000313" key="3">
    <source>
        <dbReference type="Proteomes" id="UP000572817"/>
    </source>
</evidence>
<proteinExistence type="predicted"/>
<feature type="compositionally biased region" description="Basic and acidic residues" evidence="1">
    <location>
        <begin position="153"/>
        <end position="167"/>
    </location>
</feature>
<evidence type="ECO:0000256" key="1">
    <source>
        <dbReference type="SAM" id="MobiDB-lite"/>
    </source>
</evidence>
<protein>
    <recommendedName>
        <fullName evidence="4">Nad dependent epimerase dehydratase family protein</fullName>
    </recommendedName>
</protein>
<sequence length="320" mass="34266">MASTAAARKIVVCGGNGFLAWLDRHFHQARLPDHLSLLSNAMPLHRPPLLPLLSLHPSPIPAAGMTRSGEPTWSSVSASADRPPWASSVQWHRANVLNPDEYQQHLAGADAVVHSMGILLEADYKGVLQGKESPLSGLSRAFSASKQGSQNPLDRKPGEELTPQEKDGQLTYELMNRDSAILLAKESSAHRVPTFVYISAAAGAPVLPKRYITTKREAESTIASQFPTLRSVFIRAPFMWDASRGFTLPIAAAGGVASLVNSAVGGRLTWLMGAGGVKPLKADLVGEAVVEAVEGGEAKGPVEVPEIEALATKHWRRNML</sequence>
<dbReference type="InterPro" id="IPR051207">
    <property type="entry name" value="ComplexI_NDUFA9_subunit"/>
</dbReference>
<organism evidence="2 3">
    <name type="scientific">Botryosphaeria dothidea</name>
    <dbReference type="NCBI Taxonomy" id="55169"/>
    <lineage>
        <taxon>Eukaryota</taxon>
        <taxon>Fungi</taxon>
        <taxon>Dikarya</taxon>
        <taxon>Ascomycota</taxon>
        <taxon>Pezizomycotina</taxon>
        <taxon>Dothideomycetes</taxon>
        <taxon>Dothideomycetes incertae sedis</taxon>
        <taxon>Botryosphaeriales</taxon>
        <taxon>Botryosphaeriaceae</taxon>
        <taxon>Botryosphaeria</taxon>
    </lineage>
</organism>
<name>A0A8H4J4V3_9PEZI</name>
<evidence type="ECO:0008006" key="4">
    <source>
        <dbReference type="Google" id="ProtNLM"/>
    </source>
</evidence>
<dbReference type="GO" id="GO:0005739">
    <property type="term" value="C:mitochondrion"/>
    <property type="evidence" value="ECO:0007669"/>
    <property type="project" value="TreeGrafter"/>
</dbReference>
<dbReference type="PANTHER" id="PTHR12126:SF16">
    <property type="entry name" value="MIOREX COMPLEX COMPONENT 2"/>
    <property type="match status" value="1"/>
</dbReference>
<evidence type="ECO:0000313" key="2">
    <source>
        <dbReference type="EMBL" id="KAF4312004.1"/>
    </source>
</evidence>
<dbReference type="Proteomes" id="UP000572817">
    <property type="component" value="Unassembled WGS sequence"/>
</dbReference>
<comment type="caution">
    <text evidence="2">The sequence shown here is derived from an EMBL/GenBank/DDBJ whole genome shotgun (WGS) entry which is preliminary data.</text>
</comment>
<dbReference type="InterPro" id="IPR036291">
    <property type="entry name" value="NAD(P)-bd_dom_sf"/>
</dbReference>
<dbReference type="OrthoDB" id="276721at2759"/>
<reference evidence="2" key="1">
    <citation type="submission" date="2020-04" db="EMBL/GenBank/DDBJ databases">
        <title>Genome Assembly and Annotation of Botryosphaeria dothidea sdau 11-99, a Latent Pathogen of Apple Fruit Ring Rot in China.</title>
        <authorList>
            <person name="Yu C."/>
            <person name="Diao Y."/>
            <person name="Lu Q."/>
            <person name="Zhao J."/>
            <person name="Cui S."/>
            <person name="Peng C."/>
            <person name="He B."/>
            <person name="Liu H."/>
        </authorList>
    </citation>
    <scope>NUCLEOTIDE SEQUENCE [LARGE SCALE GENOMIC DNA]</scope>
    <source>
        <strain evidence="2">Sdau11-99</strain>
    </source>
</reference>
<dbReference type="EMBL" id="WWBZ02000007">
    <property type="protein sequence ID" value="KAF4312004.1"/>
    <property type="molecule type" value="Genomic_DNA"/>
</dbReference>
<feature type="compositionally biased region" description="Polar residues" evidence="1">
    <location>
        <begin position="142"/>
        <end position="152"/>
    </location>
</feature>
<dbReference type="GO" id="GO:0044877">
    <property type="term" value="F:protein-containing complex binding"/>
    <property type="evidence" value="ECO:0007669"/>
    <property type="project" value="TreeGrafter"/>
</dbReference>
<keyword evidence="3" id="KW-1185">Reference proteome</keyword>
<dbReference type="SUPFAM" id="SSF51735">
    <property type="entry name" value="NAD(P)-binding Rossmann-fold domains"/>
    <property type="match status" value="1"/>
</dbReference>
<dbReference type="AlphaFoldDB" id="A0A8H4J4V3"/>
<gene>
    <name evidence="2" type="ORF">GTA08_BOTSDO12100</name>
</gene>
<dbReference type="PANTHER" id="PTHR12126">
    <property type="entry name" value="NADH-UBIQUINONE OXIDOREDUCTASE 39 KDA SUBUNIT-RELATED"/>
    <property type="match status" value="1"/>
</dbReference>
<accession>A0A8H4J4V3</accession>
<dbReference type="Gene3D" id="3.40.50.720">
    <property type="entry name" value="NAD(P)-binding Rossmann-like Domain"/>
    <property type="match status" value="1"/>
</dbReference>